<dbReference type="KEGG" id="cvr:CHLNCDRAFT_134673"/>
<evidence type="ECO:0000256" key="4">
    <source>
        <dbReference type="ARBA" id="ARBA00041448"/>
    </source>
</evidence>
<keyword evidence="3" id="KW-0067">ATP-binding</keyword>
<dbReference type="GO" id="GO:0015631">
    <property type="term" value="F:tubulin binding"/>
    <property type="evidence" value="ECO:0007669"/>
    <property type="project" value="TreeGrafter"/>
</dbReference>
<name>E1ZGH8_CHLVA</name>
<dbReference type="Gene3D" id="3.30.470.20">
    <property type="entry name" value="ATP-grasp fold, B domain"/>
    <property type="match status" value="1"/>
</dbReference>
<dbReference type="InterPro" id="IPR004344">
    <property type="entry name" value="TTL/TTLL_fam"/>
</dbReference>
<comment type="catalytic activity">
    <reaction evidence="5">
        <text>L-glutamyl-[protein] + L-glutamate + ATP = gamma-L-glutamyl-L-glutamyl-[protein] + ADP + phosphate + H(+)</text>
        <dbReference type="Rhea" id="RHEA:60144"/>
        <dbReference type="Rhea" id="RHEA-COMP:10208"/>
        <dbReference type="Rhea" id="RHEA-COMP:15517"/>
        <dbReference type="ChEBI" id="CHEBI:15378"/>
        <dbReference type="ChEBI" id="CHEBI:29973"/>
        <dbReference type="ChEBI" id="CHEBI:29985"/>
        <dbReference type="ChEBI" id="CHEBI:30616"/>
        <dbReference type="ChEBI" id="CHEBI:43474"/>
        <dbReference type="ChEBI" id="CHEBI:143622"/>
        <dbReference type="ChEBI" id="CHEBI:456216"/>
    </reaction>
    <physiologicalReaction direction="left-to-right" evidence="5">
        <dbReference type="Rhea" id="RHEA:60145"/>
    </physiologicalReaction>
</comment>
<dbReference type="PROSITE" id="PS51221">
    <property type="entry name" value="TTL"/>
    <property type="match status" value="1"/>
</dbReference>
<accession>E1ZGH8</accession>
<dbReference type="PANTHER" id="PTHR12241:SF145">
    <property type="entry name" value="TUBULIN POLYGLUTAMYLASE TTLL5"/>
    <property type="match status" value="1"/>
</dbReference>
<evidence type="ECO:0000256" key="1">
    <source>
        <dbReference type="ARBA" id="ARBA00022598"/>
    </source>
</evidence>
<dbReference type="AlphaFoldDB" id="E1ZGH8"/>
<gene>
    <name evidence="6" type="ORF">CHLNCDRAFT_134673</name>
</gene>
<keyword evidence="2" id="KW-0547">Nucleotide-binding</keyword>
<dbReference type="SUPFAM" id="SSF56059">
    <property type="entry name" value="Glutathione synthetase ATP-binding domain-like"/>
    <property type="match status" value="1"/>
</dbReference>
<dbReference type="OrthoDB" id="202825at2759"/>
<dbReference type="InParanoid" id="E1ZGH8"/>
<evidence type="ECO:0000313" key="7">
    <source>
        <dbReference type="Proteomes" id="UP000008141"/>
    </source>
</evidence>
<reference evidence="6 7" key="1">
    <citation type="journal article" date="2010" name="Plant Cell">
        <title>The Chlorella variabilis NC64A genome reveals adaptation to photosymbiosis, coevolution with viruses, and cryptic sex.</title>
        <authorList>
            <person name="Blanc G."/>
            <person name="Duncan G."/>
            <person name="Agarkova I."/>
            <person name="Borodovsky M."/>
            <person name="Gurnon J."/>
            <person name="Kuo A."/>
            <person name="Lindquist E."/>
            <person name="Lucas S."/>
            <person name="Pangilinan J."/>
            <person name="Polle J."/>
            <person name="Salamov A."/>
            <person name="Terry A."/>
            <person name="Yamada T."/>
            <person name="Dunigan D.D."/>
            <person name="Grigoriev I.V."/>
            <person name="Claverie J.M."/>
            <person name="Van Etten J.L."/>
        </authorList>
    </citation>
    <scope>NUCLEOTIDE SEQUENCE [LARGE SCALE GENOMIC DNA]</scope>
    <source>
        <strain evidence="6 7">NC64A</strain>
    </source>
</reference>
<dbReference type="GO" id="GO:0036064">
    <property type="term" value="C:ciliary basal body"/>
    <property type="evidence" value="ECO:0007669"/>
    <property type="project" value="TreeGrafter"/>
</dbReference>
<evidence type="ECO:0000313" key="6">
    <source>
        <dbReference type="EMBL" id="EFN54761.1"/>
    </source>
</evidence>
<evidence type="ECO:0000256" key="5">
    <source>
        <dbReference type="ARBA" id="ARBA00049274"/>
    </source>
</evidence>
<dbReference type="RefSeq" id="XP_005846863.1">
    <property type="nucleotide sequence ID" value="XM_005846801.1"/>
</dbReference>
<dbReference type="GO" id="GO:0005524">
    <property type="term" value="F:ATP binding"/>
    <property type="evidence" value="ECO:0007669"/>
    <property type="project" value="UniProtKB-KW"/>
</dbReference>
<dbReference type="GO" id="GO:0000226">
    <property type="term" value="P:microtubule cytoskeleton organization"/>
    <property type="evidence" value="ECO:0007669"/>
    <property type="project" value="TreeGrafter"/>
</dbReference>
<dbReference type="PANTHER" id="PTHR12241">
    <property type="entry name" value="TUBULIN POLYGLUTAMYLASE"/>
    <property type="match status" value="1"/>
</dbReference>
<keyword evidence="7" id="KW-1185">Reference proteome</keyword>
<dbReference type="Pfam" id="PF03133">
    <property type="entry name" value="TTL"/>
    <property type="match status" value="1"/>
</dbReference>
<keyword evidence="1" id="KW-0436">Ligase</keyword>
<protein>
    <recommendedName>
        <fullName evidence="4">Tubulin--tyrosine ligase-like protein 5</fullName>
    </recommendedName>
</protein>
<sequence>MAIWIDEFFFAEGETVLLREAVAASGGAAVVAGTTHNRIFQLKSYQQPDRMDVMWTGQQGCYEAFKRRLNASHSVSCVPGAQAVTGKASLVGSLQAAYGEGAWGIVPRSFRLPQQYSDMVAHLKQEQRSGRSGLWVLKEDVHRGKGVGVATPSQALARALEPAPGDRRGLRHVLAQRFLGDQYLVGGRPFYIRVWAVVLGADPARAYQFGGGVVVFGQQQRAGQAADSLIVNLWTQDRAAAAPWSLQQLEQHLEAETGGSETPQRLRRQLHAAVAASLAAALPTVRRAADQLAGFQGGSFEVLGVDFMVDASLRPWLVEVNRLPSMARKVVACASNATAGGDDGDGGGRCEQDVPFDVQKERFIGALLQLLMHRHSQHAGLAQQAEQLLQAASDVALEEEQPPCLDAAQLQQLLAMQAEQAEAERLGFVPLTTQLYRSLECMATQPSSSNGSNPCDLRPSDERLLAWMQHGSHAIASLQALRDFCNGSRGAAAQ</sequence>
<evidence type="ECO:0000256" key="3">
    <source>
        <dbReference type="ARBA" id="ARBA00022840"/>
    </source>
</evidence>
<proteinExistence type="predicted"/>
<dbReference type="STRING" id="554065.E1ZGH8"/>
<dbReference type="EMBL" id="GL433846">
    <property type="protein sequence ID" value="EFN54761.1"/>
    <property type="molecule type" value="Genomic_DNA"/>
</dbReference>
<organism evidence="7">
    <name type="scientific">Chlorella variabilis</name>
    <name type="common">Green alga</name>
    <dbReference type="NCBI Taxonomy" id="554065"/>
    <lineage>
        <taxon>Eukaryota</taxon>
        <taxon>Viridiplantae</taxon>
        <taxon>Chlorophyta</taxon>
        <taxon>core chlorophytes</taxon>
        <taxon>Trebouxiophyceae</taxon>
        <taxon>Chlorellales</taxon>
        <taxon>Chlorellaceae</taxon>
        <taxon>Chlorella clade</taxon>
        <taxon>Chlorella</taxon>
    </lineage>
</organism>
<dbReference type="Proteomes" id="UP000008141">
    <property type="component" value="Unassembled WGS sequence"/>
</dbReference>
<dbReference type="GO" id="GO:0070740">
    <property type="term" value="F:tubulin-glutamic acid ligase activity"/>
    <property type="evidence" value="ECO:0007669"/>
    <property type="project" value="TreeGrafter"/>
</dbReference>
<dbReference type="eggNOG" id="KOG2157">
    <property type="taxonomic scope" value="Eukaryota"/>
</dbReference>
<dbReference type="GeneID" id="17354318"/>
<evidence type="ECO:0000256" key="2">
    <source>
        <dbReference type="ARBA" id="ARBA00022741"/>
    </source>
</evidence>